<dbReference type="InterPro" id="IPR024344">
    <property type="entry name" value="MDMPI_metal-binding"/>
</dbReference>
<comment type="caution">
    <text evidence="2">The sequence shown here is derived from an EMBL/GenBank/DDBJ whole genome shotgun (WGS) entry which is preliminary data.</text>
</comment>
<organism evidence="2 3">
    <name type="scientific">Streptomyces xiangluensis</name>
    <dbReference type="NCBI Taxonomy" id="2665720"/>
    <lineage>
        <taxon>Bacteria</taxon>
        <taxon>Bacillati</taxon>
        <taxon>Actinomycetota</taxon>
        <taxon>Actinomycetes</taxon>
        <taxon>Kitasatosporales</taxon>
        <taxon>Streptomycetaceae</taxon>
        <taxon>Streptomyces</taxon>
    </lineage>
</organism>
<dbReference type="Proteomes" id="UP001596012">
    <property type="component" value="Unassembled WGS sequence"/>
</dbReference>
<name>A0ABV8YVJ5_9ACTN</name>
<dbReference type="InterPro" id="IPR034660">
    <property type="entry name" value="DinB/YfiT-like"/>
</dbReference>
<dbReference type="Gene3D" id="1.20.120.450">
    <property type="entry name" value="dinb family like domain"/>
    <property type="match status" value="1"/>
</dbReference>
<evidence type="ECO:0000313" key="3">
    <source>
        <dbReference type="Proteomes" id="UP001596012"/>
    </source>
</evidence>
<evidence type="ECO:0000313" key="2">
    <source>
        <dbReference type="EMBL" id="MFC4469258.1"/>
    </source>
</evidence>
<dbReference type="RefSeq" id="WP_386347931.1">
    <property type="nucleotide sequence ID" value="NZ_JBHSFG010000059.1"/>
</dbReference>
<dbReference type="EMBL" id="JBHSFG010000059">
    <property type="protein sequence ID" value="MFC4469258.1"/>
    <property type="molecule type" value="Genomic_DNA"/>
</dbReference>
<dbReference type="NCBIfam" id="TIGR03083">
    <property type="entry name" value="maleylpyruvate isomerase family mycothiol-dependent enzyme"/>
    <property type="match status" value="1"/>
</dbReference>
<sequence>METELQAHTYAERERLAALLADLTEQQWDTPSLCAGWRVREVVAHITMPFRTSAPRFVAGLVTARFSFNRYADSVARRDGARMTTDELLGTLRDNIRHPWQPPGGGPAAALSHDVIHGLDITEPLGLPPAPTERIATVLAHSRPRALAYFGVDLTGVELRATDAEFRLGTGSVVELPVKDILLTVTGRRPVRHEGATAPARPTPGTSG</sequence>
<protein>
    <submittedName>
        <fullName evidence="2">Maleylpyruvate isomerase family mycothiol-dependent enzyme</fullName>
    </submittedName>
</protein>
<evidence type="ECO:0000259" key="1">
    <source>
        <dbReference type="Pfam" id="PF11716"/>
    </source>
</evidence>
<keyword evidence="2" id="KW-0413">Isomerase</keyword>
<dbReference type="SUPFAM" id="SSF109854">
    <property type="entry name" value="DinB/YfiT-like putative metalloenzymes"/>
    <property type="match status" value="1"/>
</dbReference>
<dbReference type="Pfam" id="PF11716">
    <property type="entry name" value="MDMPI_N"/>
    <property type="match status" value="1"/>
</dbReference>
<keyword evidence="3" id="KW-1185">Reference proteome</keyword>
<dbReference type="InterPro" id="IPR017517">
    <property type="entry name" value="Maleyloyr_isom"/>
</dbReference>
<feature type="domain" description="Mycothiol-dependent maleylpyruvate isomerase metal-binding" evidence="1">
    <location>
        <begin position="11"/>
        <end position="94"/>
    </location>
</feature>
<gene>
    <name evidence="2" type="ORF">ACFPH6_32890</name>
</gene>
<dbReference type="GO" id="GO:0016853">
    <property type="term" value="F:isomerase activity"/>
    <property type="evidence" value="ECO:0007669"/>
    <property type="project" value="UniProtKB-KW"/>
</dbReference>
<proteinExistence type="predicted"/>
<accession>A0ABV8YVJ5</accession>
<reference evidence="3" key="1">
    <citation type="journal article" date="2019" name="Int. J. Syst. Evol. Microbiol.">
        <title>The Global Catalogue of Microorganisms (GCM) 10K type strain sequencing project: providing services to taxonomists for standard genome sequencing and annotation.</title>
        <authorList>
            <consortium name="The Broad Institute Genomics Platform"/>
            <consortium name="The Broad Institute Genome Sequencing Center for Infectious Disease"/>
            <person name="Wu L."/>
            <person name="Ma J."/>
        </authorList>
    </citation>
    <scope>NUCLEOTIDE SEQUENCE [LARGE SCALE GENOMIC DNA]</scope>
    <source>
        <strain evidence="3">DT43</strain>
    </source>
</reference>